<dbReference type="Gene3D" id="3.40.50.300">
    <property type="entry name" value="P-loop containing nucleotide triphosphate hydrolases"/>
    <property type="match status" value="1"/>
</dbReference>
<dbReference type="Pfam" id="PF12102">
    <property type="entry name" value="MrcB_N"/>
    <property type="match status" value="1"/>
</dbReference>
<dbReference type="InterPro" id="IPR052934">
    <property type="entry name" value="Methyl-DNA_Rec/Restrict_Enz"/>
</dbReference>
<dbReference type="PANTHER" id="PTHR37291">
    <property type="entry name" value="5-METHYLCYTOSINE-SPECIFIC RESTRICTION ENZYME B"/>
    <property type="match status" value="1"/>
</dbReference>
<accession>A0A0I9S5K4</accession>
<dbReference type="InterPro" id="IPR027417">
    <property type="entry name" value="P-loop_NTPase"/>
</dbReference>
<reference evidence="3" key="1">
    <citation type="book" date="2014" name="THE 24TH EUROPEAN CONGRESS OF CLINICAL MICROBIOLOGY AND INFECTIOUS DISEASES" publisher="ECCMID 2014" city="Barcelona, Spain">
        <title>Identification of resistance genes in three multidrug-resistant Bacteroides fragilis isolates by whole genome sequencing.</title>
        <editorList>
            <person name="Unknown"/>
            <person name="A."/>
        </editorList>
        <authorList>
            <person name="Sydenham T.V."/>
            <person name="Hasman H."/>
            <person name="Wang M."/>
            <person name="Soki J."/>
            <person name="Nagy E."/>
            <person name="Justesen U.S."/>
        </authorList>
    </citation>
    <scope>NUCLEOTIDE SEQUENCE</scope>
    <source>
        <strain evidence="3">DCMOUH0018B</strain>
    </source>
</reference>
<comment type="caution">
    <text evidence="3">The sequence shown here is derived from an EMBL/GenBank/DDBJ whole genome shotgun (WGS) entry which is preliminary data.</text>
</comment>
<dbReference type="Gene3D" id="3.30.920.90">
    <property type="match status" value="1"/>
</dbReference>
<gene>
    <name evidence="3" type="ORF">EE52_0220560</name>
</gene>
<evidence type="ECO:0000259" key="1">
    <source>
        <dbReference type="Pfam" id="PF12102"/>
    </source>
</evidence>
<protein>
    <submittedName>
        <fullName evidence="3">Restriction enzyme-like protein</fullName>
    </submittedName>
</protein>
<dbReference type="PANTHER" id="PTHR37291:SF1">
    <property type="entry name" value="TYPE IV METHYL-DIRECTED RESTRICTION ENZYME ECOKMCRB SUBUNIT"/>
    <property type="match status" value="1"/>
</dbReference>
<dbReference type="Pfam" id="PF26345">
    <property type="entry name" value="ScoMcrA_N"/>
    <property type="match status" value="1"/>
</dbReference>
<dbReference type="InterPro" id="IPR058807">
    <property type="entry name" value="ScoMcrA_N"/>
</dbReference>
<evidence type="ECO:0000259" key="2">
    <source>
        <dbReference type="Pfam" id="PF26345"/>
    </source>
</evidence>
<sequence length="650" mass="74921">MDFNKVTKEAVIQALQDIKKNGIPKNAHSSTYDILYKGKRFPPKLVMEYAYQHSTGTQITRKDFEGGEKTPCFNRLKELGFTIVLKDKNSNFYDILIKFIEQAKTKNQKYKDYPKEFLGLNVSVSFGIGGPSKTPWISFLYNGQKTQHGIYPVYLYYKEYNTLFLAYGVSETTPPNIEWKFNTTPETISNFFEEKGIKPKRYGNSYVFKDYDINNLNPSTINKDLFEIIEYYKNLIVSYTETSTNTNEMQNPNINIDYQAIPANLRQFVTAIKSKPFILLAGISGTGKSRIVRQLAYATSGESPEKVQKPYNYEMISVRPNWHDSTELLGYITRVSGSPEYIVTDFLRFIAKAWFYEEVPFFLCLDEMNLAPIEQYFAEYLSVVESRKLRNNKIVTDPIVPPLTTWDKADQKTLVSDQILKELFHDFWTNEGWNDSAVATRIEKLKKQFKNTGISIPQNLIVMGTVNMDETTYSFSRKVLDRAMTIEMNHVDLDSGLSKAQDNITPIPAKALLPEAVEGYDVYEQNPEICKSIIKYLQQINDKLEGSPFKIAYRTRNEFLIYVLANLPYQSKDTQEQCITRSLDEMTCMKILSRIEGDKNKVGTVLDDLHAIIQKRIEAGGISSEKSIALDKIRRMKNKLETAYYCDFWS</sequence>
<feature type="domain" description="Type IV methyl-directed restriction enzyme EcoKMcrB subunit DNA-binding" evidence="1">
    <location>
        <begin position="113"/>
        <end position="167"/>
    </location>
</feature>
<dbReference type="AlphaFoldDB" id="A0A0I9S5K4"/>
<dbReference type="InterPro" id="IPR021961">
    <property type="entry name" value="McrB_DNA-bd"/>
</dbReference>
<dbReference type="PATRIC" id="fig|817.53.peg.4243"/>
<reference evidence="3" key="2">
    <citation type="submission" date="2014-07" db="EMBL/GenBank/DDBJ databases">
        <title>Genetics and epidemiology of antimicrobial resistance in B. fragilis group.</title>
        <authorList>
            <person name="Sydenham T.V."/>
            <person name="Hasman H."/>
            <person name="Kemp M."/>
            <person name="Justesen U.S."/>
        </authorList>
    </citation>
    <scope>NUCLEOTIDE SEQUENCE [LARGE SCALE GENOMIC DNA]</scope>
    <source>
        <strain evidence="3">DCMOUH0018B</strain>
    </source>
</reference>
<name>A0A0I9S5K4_BACFG</name>
<dbReference type="EMBL" id="JMZZ02000225">
    <property type="protein sequence ID" value="KFX72746.1"/>
    <property type="molecule type" value="Genomic_DNA"/>
</dbReference>
<evidence type="ECO:0000313" key="3">
    <source>
        <dbReference type="EMBL" id="KFX72746.1"/>
    </source>
</evidence>
<feature type="domain" description="ScoMcrA-like N-terminal head" evidence="2">
    <location>
        <begin position="5"/>
        <end position="83"/>
    </location>
</feature>
<organism evidence="3">
    <name type="scientific">Bacteroides fragilis</name>
    <dbReference type="NCBI Taxonomy" id="817"/>
    <lineage>
        <taxon>Bacteria</taxon>
        <taxon>Pseudomonadati</taxon>
        <taxon>Bacteroidota</taxon>
        <taxon>Bacteroidia</taxon>
        <taxon>Bacteroidales</taxon>
        <taxon>Bacteroidaceae</taxon>
        <taxon>Bacteroides</taxon>
    </lineage>
</organism>
<proteinExistence type="predicted"/>
<dbReference type="SUPFAM" id="SSF52540">
    <property type="entry name" value="P-loop containing nucleoside triphosphate hydrolases"/>
    <property type="match status" value="1"/>
</dbReference>